<dbReference type="Gene3D" id="2.30.30.390">
    <property type="entry name" value="Hemimethylated DNA-binding domain"/>
    <property type="match status" value="1"/>
</dbReference>
<dbReference type="InterPro" id="IPR036623">
    <property type="entry name" value="Hemimethylated_DNA-bd_sf"/>
</dbReference>
<protein>
    <recommendedName>
        <fullName evidence="1">Hemimethylated DNA-binding domain-containing protein</fullName>
    </recommendedName>
</protein>
<feature type="non-terminal residue" evidence="2">
    <location>
        <position position="1"/>
    </location>
</feature>
<keyword evidence="3" id="KW-1185">Reference proteome</keyword>
<dbReference type="PANTHER" id="PTHR48439:SF1">
    <property type="entry name" value="HEMIMETHYLATED DNA-BINDING DOMAIN-CONTAINING PROTEIN"/>
    <property type="match status" value="1"/>
</dbReference>
<comment type="caution">
    <text evidence="2">The sequence shown here is derived from an EMBL/GenBank/DDBJ whole genome shotgun (WGS) entry which is preliminary data.</text>
</comment>
<name>A0ABD0NAP6_CIRMR</name>
<dbReference type="EMBL" id="JAMKFB020000023">
    <property type="protein sequence ID" value="KAL0157971.1"/>
    <property type="molecule type" value="Genomic_DNA"/>
</dbReference>
<feature type="domain" description="Hemimethylated DNA-binding" evidence="1">
    <location>
        <begin position="7"/>
        <end position="84"/>
    </location>
</feature>
<proteinExistence type="predicted"/>
<dbReference type="AlphaFoldDB" id="A0ABD0NAP6"/>
<dbReference type="PANTHER" id="PTHR48439">
    <property type="entry name" value="HEMIMETHYLATED DNA-BINDING DOMAIN-CONTAINING PROTEIN"/>
    <property type="match status" value="1"/>
</dbReference>
<evidence type="ECO:0000313" key="2">
    <source>
        <dbReference type="EMBL" id="KAL0157971.1"/>
    </source>
</evidence>
<dbReference type="Pfam" id="PF08755">
    <property type="entry name" value="YccV-like"/>
    <property type="match status" value="1"/>
</dbReference>
<sequence>PRPTYVLHRVGQVVIETDNKLVGVIVGWDAGLRAPPEWIKRKKYTDSELERAKDTPHYRIMFSGPDSSSILIGYIPQYNVKLFQGFQ</sequence>
<dbReference type="InterPro" id="IPR011722">
    <property type="entry name" value="Hemimethylated_DNA-bd_dom"/>
</dbReference>
<evidence type="ECO:0000259" key="1">
    <source>
        <dbReference type="Pfam" id="PF08755"/>
    </source>
</evidence>
<organism evidence="2 3">
    <name type="scientific">Cirrhinus mrigala</name>
    <name type="common">Mrigala</name>
    <dbReference type="NCBI Taxonomy" id="683832"/>
    <lineage>
        <taxon>Eukaryota</taxon>
        <taxon>Metazoa</taxon>
        <taxon>Chordata</taxon>
        <taxon>Craniata</taxon>
        <taxon>Vertebrata</taxon>
        <taxon>Euteleostomi</taxon>
        <taxon>Actinopterygii</taxon>
        <taxon>Neopterygii</taxon>
        <taxon>Teleostei</taxon>
        <taxon>Ostariophysi</taxon>
        <taxon>Cypriniformes</taxon>
        <taxon>Cyprinidae</taxon>
        <taxon>Labeoninae</taxon>
        <taxon>Labeonini</taxon>
        <taxon>Cirrhinus</taxon>
    </lineage>
</organism>
<feature type="non-terminal residue" evidence="2">
    <location>
        <position position="87"/>
    </location>
</feature>
<gene>
    <name evidence="2" type="ORF">M9458_046047</name>
</gene>
<evidence type="ECO:0000313" key="3">
    <source>
        <dbReference type="Proteomes" id="UP001529510"/>
    </source>
</evidence>
<dbReference type="Proteomes" id="UP001529510">
    <property type="component" value="Unassembled WGS sequence"/>
</dbReference>
<dbReference type="InterPro" id="IPR053189">
    <property type="entry name" value="Clp_protease_adapter_ClpF"/>
</dbReference>
<accession>A0ABD0NAP6</accession>
<reference evidence="2 3" key="1">
    <citation type="submission" date="2024-05" db="EMBL/GenBank/DDBJ databases">
        <title>Genome sequencing and assembly of Indian major carp, Cirrhinus mrigala (Hamilton, 1822).</title>
        <authorList>
            <person name="Mohindra V."/>
            <person name="Chowdhury L.M."/>
            <person name="Lal K."/>
            <person name="Jena J.K."/>
        </authorList>
    </citation>
    <scope>NUCLEOTIDE SEQUENCE [LARGE SCALE GENOMIC DNA]</scope>
    <source>
        <strain evidence="2">CM1030</strain>
        <tissue evidence="2">Blood</tissue>
    </source>
</reference>
<dbReference type="SUPFAM" id="SSF141255">
    <property type="entry name" value="YccV-like"/>
    <property type="match status" value="1"/>
</dbReference>